<dbReference type="EMBL" id="MHLO01000047">
    <property type="protein sequence ID" value="OGZ10707.1"/>
    <property type="molecule type" value="Genomic_DNA"/>
</dbReference>
<proteinExistence type="predicted"/>
<protein>
    <submittedName>
        <fullName evidence="1">Uncharacterized protein</fullName>
    </submittedName>
</protein>
<name>A0A1G2DAQ1_9BACT</name>
<organism evidence="1 2">
    <name type="scientific">Candidatus Lloydbacteria bacterium RIFCSPHIGHO2_02_FULL_54_17</name>
    <dbReference type="NCBI Taxonomy" id="1798664"/>
    <lineage>
        <taxon>Bacteria</taxon>
        <taxon>Candidatus Lloydiibacteriota</taxon>
    </lineage>
</organism>
<dbReference type="Proteomes" id="UP000178636">
    <property type="component" value="Unassembled WGS sequence"/>
</dbReference>
<sequence>MADDDIDDVLPPVEALLDNELAQMNEDEWVLLKNELQEYLHRIERSEYPAYESADIIGWLDDNGEIFDRFYQHLRSTKPELLLRWKDRALDLNEMNDTEFIRTWAAFRETQKAPR</sequence>
<reference evidence="1 2" key="1">
    <citation type="journal article" date="2016" name="Nat. Commun.">
        <title>Thousands of microbial genomes shed light on interconnected biogeochemical processes in an aquifer system.</title>
        <authorList>
            <person name="Anantharaman K."/>
            <person name="Brown C.T."/>
            <person name="Hug L.A."/>
            <person name="Sharon I."/>
            <person name="Castelle C.J."/>
            <person name="Probst A.J."/>
            <person name="Thomas B.C."/>
            <person name="Singh A."/>
            <person name="Wilkins M.J."/>
            <person name="Karaoz U."/>
            <person name="Brodie E.L."/>
            <person name="Williams K.H."/>
            <person name="Hubbard S.S."/>
            <person name="Banfield J.F."/>
        </authorList>
    </citation>
    <scope>NUCLEOTIDE SEQUENCE [LARGE SCALE GENOMIC DNA]</scope>
</reference>
<accession>A0A1G2DAQ1</accession>
<evidence type="ECO:0000313" key="2">
    <source>
        <dbReference type="Proteomes" id="UP000178636"/>
    </source>
</evidence>
<dbReference type="AlphaFoldDB" id="A0A1G2DAQ1"/>
<evidence type="ECO:0000313" key="1">
    <source>
        <dbReference type="EMBL" id="OGZ10707.1"/>
    </source>
</evidence>
<gene>
    <name evidence="1" type="ORF">A3C93_01265</name>
</gene>
<comment type="caution">
    <text evidence="1">The sequence shown here is derived from an EMBL/GenBank/DDBJ whole genome shotgun (WGS) entry which is preliminary data.</text>
</comment>